<evidence type="ECO:0000313" key="5">
    <source>
        <dbReference type="Proteomes" id="UP001224392"/>
    </source>
</evidence>
<dbReference type="PROSITE" id="PS51668">
    <property type="entry name" value="TSAA_2"/>
    <property type="match status" value="1"/>
</dbReference>
<evidence type="ECO:0000256" key="1">
    <source>
        <dbReference type="ARBA" id="ARBA00022691"/>
    </source>
</evidence>
<dbReference type="Gene3D" id="3.30.2310.10">
    <property type="entry name" value="YaeB-like"/>
    <property type="match status" value="1"/>
</dbReference>
<comment type="caution">
    <text evidence="4">The sequence shown here is derived from an EMBL/GenBank/DDBJ whole genome shotgun (WGS) entry which is preliminary data.</text>
</comment>
<dbReference type="RefSeq" id="WP_285764033.1">
    <property type="nucleotide sequence ID" value="NZ_BSYJ01000003.1"/>
</dbReference>
<feature type="domain" description="TsaA-like" evidence="3">
    <location>
        <begin position="7"/>
        <end position="146"/>
    </location>
</feature>
<dbReference type="InterPro" id="IPR023370">
    <property type="entry name" value="TrmO-like_N"/>
</dbReference>
<evidence type="ECO:0000256" key="2">
    <source>
        <dbReference type="ARBA" id="ARBA00033753"/>
    </source>
</evidence>
<dbReference type="Proteomes" id="UP001224392">
    <property type="component" value="Unassembled WGS sequence"/>
</dbReference>
<dbReference type="CDD" id="cd09281">
    <property type="entry name" value="UPF0066"/>
    <property type="match status" value="1"/>
</dbReference>
<comment type="similarity">
    <text evidence="2">Belongs to the tRNA methyltransferase O family.</text>
</comment>
<keyword evidence="1" id="KW-0949">S-adenosyl-L-methionine</keyword>
<dbReference type="PANTHER" id="PTHR12818:SF0">
    <property type="entry name" value="TRNA (ADENINE(37)-N6)-METHYLTRANSFERASE"/>
    <property type="match status" value="1"/>
</dbReference>
<dbReference type="Pfam" id="PF01980">
    <property type="entry name" value="TrmO_N"/>
    <property type="match status" value="1"/>
</dbReference>
<protein>
    <submittedName>
        <fullName evidence="4">tRNA (N6-threonylcarbamoyladenosine(37)-N6)-methyltransferase TrmO</fullName>
    </submittedName>
</protein>
<dbReference type="Pfam" id="PF18389">
    <property type="entry name" value="TrmO_C"/>
    <property type="match status" value="1"/>
</dbReference>
<dbReference type="InterPro" id="IPR036414">
    <property type="entry name" value="YaeB_N_sf"/>
</dbReference>
<dbReference type="InterPro" id="IPR041369">
    <property type="entry name" value="TrmO_C"/>
</dbReference>
<keyword evidence="5" id="KW-1185">Reference proteome</keyword>
<dbReference type="InterPro" id="IPR040372">
    <property type="entry name" value="YaeB-like"/>
</dbReference>
<name>A0ABQ6LZ80_9GAMM</name>
<dbReference type="EMBL" id="BSYJ01000003">
    <property type="protein sequence ID" value="GMG87403.1"/>
    <property type="molecule type" value="Genomic_DNA"/>
</dbReference>
<dbReference type="InterPro" id="IPR036413">
    <property type="entry name" value="YaeB-like_sf"/>
</dbReference>
<evidence type="ECO:0000313" key="4">
    <source>
        <dbReference type="EMBL" id="GMG87403.1"/>
    </source>
</evidence>
<dbReference type="NCBIfam" id="TIGR00104">
    <property type="entry name" value="tRNA_TsaA"/>
    <property type="match status" value="1"/>
</dbReference>
<reference evidence="4 5" key="1">
    <citation type="submission" date="2023-04" db="EMBL/GenBank/DDBJ databases">
        <title>Marinobulbifer ophiurae gen. nov., sp. Nov., isolate from tissue of brittle star Ophioplocus japonicus.</title>
        <authorList>
            <person name="Kawano K."/>
            <person name="Sawayama S."/>
            <person name="Nakagawa S."/>
        </authorList>
    </citation>
    <scope>NUCLEOTIDE SEQUENCE [LARGE SCALE GENOMIC DNA]</scope>
    <source>
        <strain evidence="4 5">NKW57</strain>
    </source>
</reference>
<evidence type="ECO:0000259" key="3">
    <source>
        <dbReference type="PROSITE" id="PS51668"/>
    </source>
</evidence>
<organism evidence="4 5">
    <name type="scientific">Biformimicrobium ophioploci</name>
    <dbReference type="NCBI Taxonomy" id="3036711"/>
    <lineage>
        <taxon>Bacteria</taxon>
        <taxon>Pseudomonadati</taxon>
        <taxon>Pseudomonadota</taxon>
        <taxon>Gammaproteobacteria</taxon>
        <taxon>Cellvibrionales</taxon>
        <taxon>Microbulbiferaceae</taxon>
        <taxon>Biformimicrobium</taxon>
    </lineage>
</organism>
<proteinExistence type="inferred from homology"/>
<accession>A0ABQ6LZ80</accession>
<dbReference type="Gene3D" id="2.40.30.70">
    <property type="entry name" value="YaeB-like"/>
    <property type="match status" value="1"/>
</dbReference>
<dbReference type="PANTHER" id="PTHR12818">
    <property type="entry name" value="TRNA (ADENINE(37)-N6)-METHYLTRANSFERASE"/>
    <property type="match status" value="1"/>
</dbReference>
<gene>
    <name evidence="4" type="primary">tsaA</name>
    <name evidence="4" type="ORF">MNKW57_17240</name>
</gene>
<dbReference type="SUPFAM" id="SSF118196">
    <property type="entry name" value="YaeB-like"/>
    <property type="match status" value="1"/>
</dbReference>
<sequence>MITSINLSPIAITRSCFGEKFGVPRQPLLADASRASLVLLPPFNDPQLLQGLEGASHLWVIFQFHQCAGQWQARVRPPRLGGNQRIGALATRSPFRPNNLGLSVVRLLELRTGPEVEIVIGGADLVDGTPVLDIKPYVPYADALPDASLDFVPQAPAEYEVRVPENVQRIAEAHRDEWNTNLVLLIRQVLAQDPRPAYQQSAPGRVYGMKLCGYNLTWHYPEPGEGGERVIEVLELQRQDNEE</sequence>